<evidence type="ECO:0000313" key="2">
    <source>
        <dbReference type="EMBL" id="CAL8128235.1"/>
    </source>
</evidence>
<gene>
    <name evidence="2" type="ORF">ODALV1_LOCUS22151</name>
</gene>
<dbReference type="Proteomes" id="UP001642540">
    <property type="component" value="Unassembled WGS sequence"/>
</dbReference>
<feature type="compositionally biased region" description="Polar residues" evidence="1">
    <location>
        <begin position="301"/>
        <end position="315"/>
    </location>
</feature>
<proteinExistence type="predicted"/>
<evidence type="ECO:0000256" key="1">
    <source>
        <dbReference type="SAM" id="MobiDB-lite"/>
    </source>
</evidence>
<feature type="compositionally biased region" description="Low complexity" evidence="1">
    <location>
        <begin position="327"/>
        <end position="341"/>
    </location>
</feature>
<organism evidence="2 3">
    <name type="scientific">Orchesella dallaii</name>
    <dbReference type="NCBI Taxonomy" id="48710"/>
    <lineage>
        <taxon>Eukaryota</taxon>
        <taxon>Metazoa</taxon>
        <taxon>Ecdysozoa</taxon>
        <taxon>Arthropoda</taxon>
        <taxon>Hexapoda</taxon>
        <taxon>Collembola</taxon>
        <taxon>Entomobryomorpha</taxon>
        <taxon>Entomobryoidea</taxon>
        <taxon>Orchesellidae</taxon>
        <taxon>Orchesellinae</taxon>
        <taxon>Orchesella</taxon>
    </lineage>
</organism>
<name>A0ABP1RH86_9HEXA</name>
<dbReference type="EMBL" id="CAXLJM020000074">
    <property type="protein sequence ID" value="CAL8128235.1"/>
    <property type="molecule type" value="Genomic_DNA"/>
</dbReference>
<sequence>MDLTGGTFPEDETALEAQLLIIDKDKSLEIFKFLGSVNSDPIVKDYVDKLLDIKFIPSVPLQDEFEELHLKTTDCALSEVCSSTLVSLQMLFCQSRYFSNNIGQAIKHRKSVINTQANLHMPGFSRLPADILNKMTALKQSFAIQLQAISYDGSQFFQEHLLIEGAHLIYCEVKDKIDQSKLTREITNHFDIHFVKAQTEFLKVFNIKDIDWKTYENRVKHSSPFWRKRNQEPPKAKSFFATKIVQRILNKQESFDPSTVQYEFKDFMEKGEFCSTRMKNDHNKRWSSHRYPQQHNHRKNGSNSNRFYSNTNTSGERNKKFKRDNKQYNNYYKRNVNNVDNSEQNQYPKSDSILPPPSAAFQFPLIGATHPPPPAFTTSQQQTPPGSAPQQPPPPTSYQPQPPPSSSTHLPGPSGSKSCIPSTNKTRQHSTNRQQLLNIIT</sequence>
<feature type="compositionally biased region" description="Pro residues" evidence="1">
    <location>
        <begin position="386"/>
        <end position="405"/>
    </location>
</feature>
<accession>A0ABP1RH86</accession>
<evidence type="ECO:0000313" key="3">
    <source>
        <dbReference type="Proteomes" id="UP001642540"/>
    </source>
</evidence>
<comment type="caution">
    <text evidence="2">The sequence shown here is derived from an EMBL/GenBank/DDBJ whole genome shotgun (WGS) entry which is preliminary data.</text>
</comment>
<protein>
    <submittedName>
        <fullName evidence="2">Uncharacterized protein</fullName>
    </submittedName>
</protein>
<keyword evidence="3" id="KW-1185">Reference proteome</keyword>
<feature type="compositionally biased region" description="Polar residues" evidence="1">
    <location>
        <begin position="415"/>
        <end position="441"/>
    </location>
</feature>
<reference evidence="2 3" key="1">
    <citation type="submission" date="2024-08" db="EMBL/GenBank/DDBJ databases">
        <authorList>
            <person name="Cucini C."/>
            <person name="Frati F."/>
        </authorList>
    </citation>
    <scope>NUCLEOTIDE SEQUENCE [LARGE SCALE GENOMIC DNA]</scope>
</reference>
<feature type="region of interest" description="Disordered" evidence="1">
    <location>
        <begin position="281"/>
        <end position="441"/>
    </location>
</feature>